<dbReference type="PANTHER" id="PTHR34070:SF1">
    <property type="entry name" value="DNA ALKYLATION REPAIR PROTEIN"/>
    <property type="match status" value="1"/>
</dbReference>
<gene>
    <name evidence="2" type="ORF">PUT78_04270</name>
</gene>
<sequence>MTETAAQLLAHLRTLSDPAKAAEMADYHKTTREFLGISAQVLDELARDMRRDHDVAERCAMARALWDSDIHEARILAAKLLTQARMRPDDRVAWDLIAAWAQDFDSWALADHAAIAGAKRLQADPARLAQVAEWITHPNMWTRRAALVMTLPWTRLPHPKPEDIAVREQVLGWAEQLVPDRDRFIQKAVAWWLRDLSRRNPDRVRQFLAGPGAALSRPAQREAARNMPPEA</sequence>
<keyword evidence="3" id="KW-1185">Reference proteome</keyword>
<dbReference type="Gene3D" id="1.25.10.90">
    <property type="match status" value="1"/>
</dbReference>
<reference evidence="2" key="1">
    <citation type="submission" date="2023-02" db="EMBL/GenBank/DDBJ databases">
        <title>Description of Roseinatronobacter alkalisoli sp. nov., an alkaliphilic bacerium isolated from soda soil.</title>
        <authorList>
            <person name="Wei W."/>
        </authorList>
    </citation>
    <scope>NUCLEOTIDE SEQUENCE</scope>
    <source>
        <strain evidence="2">HJB301</strain>
    </source>
</reference>
<comment type="caution">
    <text evidence="2">The sequence shown here is derived from an EMBL/GenBank/DDBJ whole genome shotgun (WGS) entry which is preliminary data.</text>
</comment>
<dbReference type="EMBL" id="JAQZSM010000003">
    <property type="protein sequence ID" value="MDD7970305.1"/>
    <property type="molecule type" value="Genomic_DNA"/>
</dbReference>
<dbReference type="CDD" id="cd06561">
    <property type="entry name" value="AlkD_like"/>
    <property type="match status" value="1"/>
</dbReference>
<accession>A0ABT5T5A4</accession>
<dbReference type="InterPro" id="IPR016024">
    <property type="entry name" value="ARM-type_fold"/>
</dbReference>
<evidence type="ECO:0000313" key="3">
    <source>
        <dbReference type="Proteomes" id="UP001431784"/>
    </source>
</evidence>
<proteinExistence type="predicted"/>
<dbReference type="InterPro" id="IPR014825">
    <property type="entry name" value="DNA_alkylation"/>
</dbReference>
<organism evidence="2 3">
    <name type="scientific">Roseinatronobacter alkalisoli</name>
    <dbReference type="NCBI Taxonomy" id="3028235"/>
    <lineage>
        <taxon>Bacteria</taxon>
        <taxon>Pseudomonadati</taxon>
        <taxon>Pseudomonadota</taxon>
        <taxon>Alphaproteobacteria</taxon>
        <taxon>Rhodobacterales</taxon>
        <taxon>Paracoccaceae</taxon>
        <taxon>Roseinatronobacter</taxon>
    </lineage>
</organism>
<dbReference type="SUPFAM" id="SSF48371">
    <property type="entry name" value="ARM repeat"/>
    <property type="match status" value="1"/>
</dbReference>
<dbReference type="PANTHER" id="PTHR34070">
    <property type="entry name" value="ARMADILLO-TYPE FOLD"/>
    <property type="match status" value="1"/>
</dbReference>
<evidence type="ECO:0000256" key="1">
    <source>
        <dbReference type="SAM" id="MobiDB-lite"/>
    </source>
</evidence>
<dbReference type="Proteomes" id="UP001431784">
    <property type="component" value="Unassembled WGS sequence"/>
</dbReference>
<protein>
    <submittedName>
        <fullName evidence="2">DNA alkylation repair protein</fullName>
    </submittedName>
</protein>
<evidence type="ECO:0000313" key="2">
    <source>
        <dbReference type="EMBL" id="MDD7970305.1"/>
    </source>
</evidence>
<feature type="region of interest" description="Disordered" evidence="1">
    <location>
        <begin position="209"/>
        <end position="231"/>
    </location>
</feature>
<name>A0ABT5T5A4_9RHOB</name>
<dbReference type="Pfam" id="PF08713">
    <property type="entry name" value="DNA_alkylation"/>
    <property type="match status" value="1"/>
</dbReference>
<dbReference type="RefSeq" id="WP_274350926.1">
    <property type="nucleotide sequence ID" value="NZ_JAQZSM010000003.1"/>
</dbReference>